<proteinExistence type="predicted"/>
<evidence type="ECO:0000313" key="2">
    <source>
        <dbReference type="EMBL" id="MBF1650518.1"/>
    </source>
</evidence>
<dbReference type="GO" id="GO:0005737">
    <property type="term" value="C:cytoplasm"/>
    <property type="evidence" value="ECO:0007669"/>
    <property type="project" value="TreeGrafter"/>
</dbReference>
<dbReference type="GO" id="GO:0016779">
    <property type="term" value="F:nucleotidyltransferase activity"/>
    <property type="evidence" value="ECO:0007669"/>
    <property type="project" value="UniProtKB-KW"/>
</dbReference>
<keyword evidence="2" id="KW-0808">Transferase</keyword>
<dbReference type="Proteomes" id="UP000216195">
    <property type="component" value="Unassembled WGS sequence"/>
</dbReference>
<reference evidence="3 5" key="1">
    <citation type="submission" date="2017-04" db="EMBL/GenBank/DDBJ databases">
        <title>Kefir bacterial isolates.</title>
        <authorList>
            <person name="Kim Y."/>
            <person name="Blasche S."/>
            <person name="Patil K.R."/>
        </authorList>
    </citation>
    <scope>NUCLEOTIDE SEQUENCE [LARGE SCALE GENOMIC DNA]</scope>
    <source>
        <strain evidence="3 5">OG2-1</strain>
    </source>
</reference>
<dbReference type="RefSeq" id="WP_048780107.1">
    <property type="nucleotide sequence ID" value="NZ_CABFMC010000003.1"/>
</dbReference>
<dbReference type="EMBL" id="JABZXJ010000064">
    <property type="protein sequence ID" value="MBF1650518.1"/>
    <property type="molecule type" value="Genomic_DNA"/>
</dbReference>
<organism evidence="4 6">
    <name type="scientific">Rothia dentocariosa</name>
    <dbReference type="NCBI Taxonomy" id="2047"/>
    <lineage>
        <taxon>Bacteria</taxon>
        <taxon>Bacillati</taxon>
        <taxon>Actinomycetota</taxon>
        <taxon>Actinomycetes</taxon>
        <taxon>Micrococcales</taxon>
        <taxon>Micrococcaceae</taxon>
        <taxon>Rothia</taxon>
    </lineage>
</organism>
<evidence type="ECO:0000313" key="4">
    <source>
        <dbReference type="EMBL" id="PEN15816.1"/>
    </source>
</evidence>
<dbReference type="GO" id="GO:0008641">
    <property type="term" value="F:ubiquitin-like modifier activating enzyme activity"/>
    <property type="evidence" value="ECO:0007669"/>
    <property type="project" value="InterPro"/>
</dbReference>
<dbReference type="Proteomes" id="UP000219947">
    <property type="component" value="Unassembled WGS sequence"/>
</dbReference>
<comment type="caution">
    <text evidence="4">The sequence shown here is derived from an EMBL/GenBank/DDBJ whole genome shotgun (WGS) entry which is preliminary data.</text>
</comment>
<evidence type="ECO:0000259" key="1">
    <source>
        <dbReference type="Pfam" id="PF00899"/>
    </source>
</evidence>
<accession>A0A269YGW4</accession>
<accession>A0A5F0M0J3</accession>
<dbReference type="SUPFAM" id="SSF69572">
    <property type="entry name" value="Activating enzymes of the ubiquitin-like proteins"/>
    <property type="match status" value="1"/>
</dbReference>
<evidence type="ECO:0000313" key="5">
    <source>
        <dbReference type="Proteomes" id="UP000216195"/>
    </source>
</evidence>
<dbReference type="EMBL" id="NCWU01000016">
    <property type="protein sequence ID" value="PAK84784.1"/>
    <property type="molecule type" value="Genomic_DNA"/>
</dbReference>
<sequence length="356" mass="39890">MYPKLRFGHSIIKIKNNRFIIGSITQGISNTIHDPSGNFKNLNEILTGEYTIDEVVIKTSKILGLTPKNSRKIIESLITMGHIEDGFFLKSSTKSNRYSRSREFFSWIDTSGSSDPFRVQNILSSSKIVIVGLGGIGGSVAMNLASSGVSQIHIVDFDNVEESNLNRQILYTEKDLGLKKSTAAMKNLQKINSKILITSEDKKITSSDDLIKYFNEYDLVYRCADSPDDIPFWFSDASLKSGKPWIDASYNGPIINCCIYDPKVTGCYRCIRESNLRNMTRLGYEEAHTDKVPEINAAISPIVLISGSLAAYEGIRYLAKLKPQSLGKAIHQNMFDYSNSYTVEIPHECQHRATQE</sequence>
<keyword evidence="6" id="KW-1185">Reference proteome</keyword>
<feature type="domain" description="THIF-type NAD/FAD binding fold" evidence="1">
    <location>
        <begin position="120"/>
        <end position="331"/>
    </location>
</feature>
<dbReference type="PANTHER" id="PTHR10953">
    <property type="entry name" value="UBIQUITIN-ACTIVATING ENZYME E1"/>
    <property type="match status" value="1"/>
</dbReference>
<dbReference type="Proteomes" id="UP000769484">
    <property type="component" value="Unassembled WGS sequence"/>
</dbReference>
<reference evidence="4" key="2">
    <citation type="submission" date="2017-10" db="EMBL/GenBank/DDBJ databases">
        <title>Kefir isolates.</title>
        <authorList>
            <person name="Kim Y."/>
            <person name="Blasche S."/>
        </authorList>
    </citation>
    <scope>NUCLEOTIDE SEQUENCE [LARGE SCALE GENOMIC DNA]</scope>
    <source>
        <strain evidence="4">OG2-2</strain>
    </source>
</reference>
<dbReference type="Pfam" id="PF00899">
    <property type="entry name" value="ThiF"/>
    <property type="match status" value="1"/>
</dbReference>
<dbReference type="GO" id="GO:0004792">
    <property type="term" value="F:thiosulfate-cyanide sulfurtransferase activity"/>
    <property type="evidence" value="ECO:0007669"/>
    <property type="project" value="TreeGrafter"/>
</dbReference>
<dbReference type="InterPro" id="IPR000594">
    <property type="entry name" value="ThiF_NAD_FAD-bd"/>
</dbReference>
<dbReference type="Gene3D" id="3.40.50.720">
    <property type="entry name" value="NAD(P)-binding Rossmann-like Domain"/>
    <property type="match status" value="1"/>
</dbReference>
<gene>
    <name evidence="3" type="ORF">B8W87_09630</name>
    <name evidence="4" type="ORF">CRM92_09485</name>
    <name evidence="2" type="ORF">HXO56_10620</name>
</gene>
<dbReference type="EMBL" id="PDEV01000004">
    <property type="protein sequence ID" value="PEN15816.1"/>
    <property type="molecule type" value="Genomic_DNA"/>
</dbReference>
<protein>
    <submittedName>
        <fullName evidence="4">Dinucleotide-utilizing protein</fullName>
    </submittedName>
    <submittedName>
        <fullName evidence="2">ThiF family adenylyltransferase</fullName>
    </submittedName>
</protein>
<keyword evidence="2" id="KW-0548">Nucleotidyltransferase</keyword>
<dbReference type="InterPro" id="IPR035985">
    <property type="entry name" value="Ubiquitin-activating_enz"/>
</dbReference>
<dbReference type="InterPro" id="IPR045886">
    <property type="entry name" value="ThiF/MoeB/HesA"/>
</dbReference>
<reference evidence="2" key="3">
    <citation type="submission" date="2020-04" db="EMBL/GenBank/DDBJ databases">
        <title>Deep metagenomics examines the oral microbiome during advanced dental caries in children, revealing novel taxa and co-occurrences with host molecules.</title>
        <authorList>
            <person name="Baker J.L."/>
            <person name="Morton J.T."/>
            <person name="Dinis M."/>
            <person name="Alvarez R."/>
            <person name="Tran N.C."/>
            <person name="Knight R."/>
            <person name="Edlund A."/>
        </authorList>
    </citation>
    <scope>NUCLEOTIDE SEQUENCE</scope>
    <source>
        <strain evidence="2">JCVI_47_bin.4</strain>
    </source>
</reference>
<dbReference type="AlphaFoldDB" id="A0A269YGW4"/>
<evidence type="ECO:0000313" key="3">
    <source>
        <dbReference type="EMBL" id="PAK84784.1"/>
    </source>
</evidence>
<dbReference type="PANTHER" id="PTHR10953:SF102">
    <property type="entry name" value="ADENYLYLTRANSFERASE AND SULFURTRANSFERASE MOCS3"/>
    <property type="match status" value="1"/>
</dbReference>
<evidence type="ECO:0000313" key="6">
    <source>
        <dbReference type="Proteomes" id="UP000219947"/>
    </source>
</evidence>
<name>A0A269YGW4_9MICC</name>